<dbReference type="InterPro" id="IPR002931">
    <property type="entry name" value="Transglutaminase-like"/>
</dbReference>
<keyword evidence="4" id="KW-0378">Hydrolase</keyword>
<dbReference type="SUPFAM" id="SSF54001">
    <property type="entry name" value="Cysteine proteinases"/>
    <property type="match status" value="1"/>
</dbReference>
<keyword evidence="5" id="KW-1185">Reference proteome</keyword>
<dbReference type="PANTHER" id="PTHR42736">
    <property type="entry name" value="PROTEIN-GLUTAMINE GAMMA-GLUTAMYLTRANSFERASE"/>
    <property type="match status" value="1"/>
</dbReference>
<evidence type="ECO:0000256" key="1">
    <source>
        <dbReference type="SAM" id="MobiDB-lite"/>
    </source>
</evidence>
<dbReference type="GO" id="GO:0006508">
    <property type="term" value="P:proteolysis"/>
    <property type="evidence" value="ECO:0007669"/>
    <property type="project" value="UniProtKB-KW"/>
</dbReference>
<dbReference type="Pfam" id="PF11992">
    <property type="entry name" value="TgpA_N"/>
    <property type="match status" value="1"/>
</dbReference>
<dbReference type="InterPro" id="IPR021878">
    <property type="entry name" value="TgpA_N"/>
</dbReference>
<feature type="transmembrane region" description="Helical" evidence="2">
    <location>
        <begin position="6"/>
        <end position="26"/>
    </location>
</feature>
<dbReference type="Proteomes" id="UP000657592">
    <property type="component" value="Unassembled WGS sequence"/>
</dbReference>
<keyword evidence="2" id="KW-0812">Transmembrane</keyword>
<evidence type="ECO:0000259" key="3">
    <source>
        <dbReference type="SMART" id="SM00460"/>
    </source>
</evidence>
<feature type="compositionally biased region" description="Pro residues" evidence="1">
    <location>
        <begin position="576"/>
        <end position="591"/>
    </location>
</feature>
<feature type="compositionally biased region" description="Basic and acidic residues" evidence="1">
    <location>
        <begin position="552"/>
        <end position="566"/>
    </location>
</feature>
<dbReference type="InterPro" id="IPR038765">
    <property type="entry name" value="Papain-like_cys_pep_sf"/>
</dbReference>
<feature type="transmembrane region" description="Helical" evidence="2">
    <location>
        <begin position="58"/>
        <end position="78"/>
    </location>
</feature>
<evidence type="ECO:0000256" key="2">
    <source>
        <dbReference type="SAM" id="Phobius"/>
    </source>
</evidence>
<dbReference type="PANTHER" id="PTHR42736:SF1">
    <property type="entry name" value="PROTEIN-GLUTAMINE GAMMA-GLUTAMYLTRANSFERASE"/>
    <property type="match status" value="1"/>
</dbReference>
<feature type="transmembrane region" description="Helical" evidence="2">
    <location>
        <begin position="147"/>
        <end position="165"/>
    </location>
</feature>
<dbReference type="Pfam" id="PF01841">
    <property type="entry name" value="Transglut_core"/>
    <property type="match status" value="1"/>
</dbReference>
<sequence>MTVVRAAGNAAAMAVLVGLGLSPLYAAYQSADFWVAGIGGTMLGTAIALVAWRVRAHPLTTAVLVVAAYFAFGGALALRSASPLGFVPTLEVLAALAVGAVHVWKQALTLPDPLVGFEQLTIAPFALGLVGSAVAVSLAVRLRSSGWALMTPGAVLAIGVAFSTYLGFVPSAVGAAFAAVALAWAAWRARARRAGSVAGPETGAVDSARGRGLRAGAIAAAGVVIASCIVGGVTAAAAGGALTRDVLRDRIVPPLELHDFATPLTSFRRMVTQGEEARLFTVTGVPAGTRIRLATLDAYDGTVYLVSGSGGAGSGVFSRVGRQIDNDVAGESVRATVEVHDLEGVWAPTVGYLDAIRFEGGGAATRAEALHYNRASGTAVVTTGLTPGETYVLDAVIPDTPSEEQLATAELAAVRTPTPDLVPDGVLLALDEATTDAGTPIEQVRAVEAYLQTNGFFSHGLEGQVASRSGHTVSRLDDLLRGTQMIGDDEQYATAMALMVAQLGIPVRVVMGFIPSAEAGEGPVTVTGEDAHVWVEVPFRDLGWVPFWPTPAEDKVPQEQTPEQRQKPRVQVAQPPDVPQEPAELPPPPPVEEAVDDETPPEEEWLWFALSIAGASLLILLILLGPSIALGIVRGVRRRRRRSAERLADRVHGGWAELLDEASDVGAAVPVGATRREQALALDAQHPIARVAELAARADVAVFGAHEPTAEEVERYWADVATARRGLRSGVPWHRRLRARLFPASVLRGMRRPARRPARAELPRRGGAA</sequence>
<feature type="transmembrane region" description="Helical" evidence="2">
    <location>
        <begin position="120"/>
        <end position="140"/>
    </location>
</feature>
<keyword evidence="2" id="KW-0472">Membrane</keyword>
<reference evidence="4" key="1">
    <citation type="journal article" date="2014" name="Int. J. Syst. Evol. Microbiol.">
        <title>Complete genome sequence of Corynebacterium casei LMG S-19264T (=DSM 44701T), isolated from a smear-ripened cheese.</title>
        <authorList>
            <consortium name="US DOE Joint Genome Institute (JGI-PGF)"/>
            <person name="Walter F."/>
            <person name="Albersmeier A."/>
            <person name="Kalinowski J."/>
            <person name="Ruckert C."/>
        </authorList>
    </citation>
    <scope>NUCLEOTIDE SEQUENCE</scope>
    <source>
        <strain evidence="4">CGMCC 1.15794</strain>
    </source>
</reference>
<evidence type="ECO:0000313" key="5">
    <source>
        <dbReference type="Proteomes" id="UP000657592"/>
    </source>
</evidence>
<dbReference type="SMART" id="SM00460">
    <property type="entry name" value="TGc"/>
    <property type="match status" value="1"/>
</dbReference>
<feature type="transmembrane region" description="Helical" evidence="2">
    <location>
        <begin position="217"/>
        <end position="242"/>
    </location>
</feature>
<feature type="transmembrane region" description="Helical" evidence="2">
    <location>
        <begin position="605"/>
        <end position="633"/>
    </location>
</feature>
<gene>
    <name evidence="4" type="ORF">GCM10010921_15380</name>
</gene>
<dbReference type="Gene3D" id="3.10.620.30">
    <property type="match status" value="1"/>
</dbReference>
<organism evidence="4 5">
    <name type="scientific">Microbacterium album</name>
    <dbReference type="NCBI Taxonomy" id="2053191"/>
    <lineage>
        <taxon>Bacteria</taxon>
        <taxon>Bacillati</taxon>
        <taxon>Actinomycetota</taxon>
        <taxon>Actinomycetes</taxon>
        <taxon>Micrococcales</taxon>
        <taxon>Microbacteriaceae</taxon>
        <taxon>Microbacterium</taxon>
    </lineage>
</organism>
<dbReference type="InterPro" id="IPR052901">
    <property type="entry name" value="Bact_TGase-like"/>
</dbReference>
<keyword evidence="2" id="KW-1133">Transmembrane helix</keyword>
<feature type="transmembrane region" description="Helical" evidence="2">
    <location>
        <begin position="33"/>
        <end position="52"/>
    </location>
</feature>
<reference evidence="4" key="2">
    <citation type="submission" date="2020-09" db="EMBL/GenBank/DDBJ databases">
        <authorList>
            <person name="Sun Q."/>
            <person name="Zhou Y."/>
        </authorList>
    </citation>
    <scope>NUCLEOTIDE SEQUENCE</scope>
    <source>
        <strain evidence="4">CGMCC 1.15794</strain>
    </source>
</reference>
<dbReference type="AlphaFoldDB" id="A0A917IFV4"/>
<name>A0A917IFV4_9MICO</name>
<comment type="caution">
    <text evidence="4">The sequence shown here is derived from an EMBL/GenBank/DDBJ whole genome shotgun (WGS) entry which is preliminary data.</text>
</comment>
<proteinExistence type="predicted"/>
<evidence type="ECO:0000313" key="4">
    <source>
        <dbReference type="EMBL" id="GGH42259.1"/>
    </source>
</evidence>
<feature type="region of interest" description="Disordered" evidence="1">
    <location>
        <begin position="550"/>
        <end position="597"/>
    </location>
</feature>
<feature type="transmembrane region" description="Helical" evidence="2">
    <location>
        <begin position="171"/>
        <end position="187"/>
    </location>
</feature>
<dbReference type="EMBL" id="BMJY01000005">
    <property type="protein sequence ID" value="GGH42259.1"/>
    <property type="molecule type" value="Genomic_DNA"/>
</dbReference>
<feature type="domain" description="Transglutaminase-like" evidence="3">
    <location>
        <begin position="480"/>
        <end position="551"/>
    </location>
</feature>
<dbReference type="GO" id="GO:0008233">
    <property type="term" value="F:peptidase activity"/>
    <property type="evidence" value="ECO:0007669"/>
    <property type="project" value="UniProtKB-KW"/>
</dbReference>
<keyword evidence="4" id="KW-0645">Protease</keyword>
<protein>
    <submittedName>
        <fullName evidence="4">Cysteine protease</fullName>
    </submittedName>
</protein>
<accession>A0A917IFV4</accession>